<evidence type="ECO:0000259" key="2">
    <source>
        <dbReference type="Pfam" id="PF09374"/>
    </source>
</evidence>
<dbReference type="InterPro" id="IPR008565">
    <property type="entry name" value="TtsA-like_GH18_dom"/>
</dbReference>
<dbReference type="Proteomes" id="UP000008707">
    <property type="component" value="Chromosome"/>
</dbReference>
<dbReference type="HOGENOM" id="CLU_082693_2_0_6"/>
<dbReference type="InterPro" id="IPR023346">
    <property type="entry name" value="Lysozyme-like_dom_sf"/>
</dbReference>
<dbReference type="SUPFAM" id="SSF53955">
    <property type="entry name" value="Lysozyme-like"/>
    <property type="match status" value="1"/>
</dbReference>
<dbReference type="KEGG" id="hel:HELO_2095"/>
<evidence type="ECO:0000313" key="3">
    <source>
        <dbReference type="EMBL" id="CBV41979.1"/>
    </source>
</evidence>
<evidence type="ECO:0000313" key="4">
    <source>
        <dbReference type="Proteomes" id="UP000008707"/>
    </source>
</evidence>
<proteinExistence type="predicted"/>
<dbReference type="Pfam" id="PF05838">
    <property type="entry name" value="Glyco_hydro_108"/>
    <property type="match status" value="1"/>
</dbReference>
<dbReference type="CDD" id="cd13926">
    <property type="entry name" value="N-acetylmuramidase_GH108"/>
    <property type="match status" value="1"/>
</dbReference>
<evidence type="ECO:0000259" key="1">
    <source>
        <dbReference type="Pfam" id="PF05838"/>
    </source>
</evidence>
<organism evidence="3 4">
    <name type="scientific">Halomonas elongata (strain ATCC 33173 / DSM 2581 / NBRC 15536 / NCIMB 2198 / 1H9)</name>
    <dbReference type="NCBI Taxonomy" id="768066"/>
    <lineage>
        <taxon>Bacteria</taxon>
        <taxon>Pseudomonadati</taxon>
        <taxon>Pseudomonadota</taxon>
        <taxon>Gammaproteobacteria</taxon>
        <taxon>Oceanospirillales</taxon>
        <taxon>Halomonadaceae</taxon>
        <taxon>Halomonas</taxon>
    </lineage>
</organism>
<dbReference type="EMBL" id="FN869568">
    <property type="protein sequence ID" value="CBV41979.1"/>
    <property type="molecule type" value="Genomic_DNA"/>
</dbReference>
<gene>
    <name evidence="3" type="ordered locus">HELO_2095</name>
</gene>
<accession>E1VAD3</accession>
<dbReference type="Pfam" id="PF09374">
    <property type="entry name" value="PG_binding_3"/>
    <property type="match status" value="1"/>
</dbReference>
<name>E1VAD3_HALED</name>
<dbReference type="CAZy" id="GH108">
    <property type="family name" value="Glycoside Hydrolase Family 108"/>
</dbReference>
<dbReference type="AlphaFoldDB" id="E1VAD3"/>
<feature type="domain" description="TtsA-like Glycoside hydrolase family 108" evidence="1">
    <location>
        <begin position="28"/>
        <end position="109"/>
    </location>
</feature>
<dbReference type="eggNOG" id="COG3926">
    <property type="taxonomic scope" value="Bacteria"/>
</dbReference>
<protein>
    <submittedName>
        <fullName evidence="3">Homolog to phiHAP-1 protein gp45</fullName>
    </submittedName>
</protein>
<sequence>MPWIDSVDACPRSEPAMHQSLKNRLIGEVIDREGGYVDHSADRGGPTRYGITEAVARDYGYTGDMRALPLVLAHDIYADRYWHSLRLDKVAMIHEGLAAYLFDYGVNSGPGRPAETLQRLLNVLNRVERDYDDIAVDGAVGPATIGALEDYHDTRGRPGLDVLAEAVNALRIEFMVSIAEARESQEAFTYGWLSRVIELSPCGKGGS</sequence>
<reference evidence="4" key="1">
    <citation type="journal article" date="2011" name="Environ. Microbiol.">
        <title>A blueprint of ectoine metabolism from the genome of the industrial producer Halomonas elongata DSM 2581(T).</title>
        <authorList>
            <person name="Schwibbert K."/>
            <person name="Marin-Sanguino A."/>
            <person name="Bagyan I."/>
            <person name="Heidrich G."/>
            <person name="Lentzen G."/>
            <person name="Seitz H."/>
            <person name="Rampp M."/>
            <person name="Schuster S.C."/>
            <person name="Klenk H.P."/>
            <person name="Pfeiffer F."/>
            <person name="Oesterhelt D."/>
            <person name="Kunte H.J."/>
        </authorList>
    </citation>
    <scope>NUCLEOTIDE SEQUENCE [LARGE SCALE GENOMIC DNA]</scope>
    <source>
        <strain evidence="4">ATCC 33173 / DSM 2581 / NBRC 15536 / NCIMB 2198 / 1H9</strain>
    </source>
</reference>
<dbReference type="InterPro" id="IPR018537">
    <property type="entry name" value="Peptidoglycan-bd_3"/>
</dbReference>
<dbReference type="Gene3D" id="1.20.141.10">
    <property type="entry name" value="Chitosanase, subunit A, domain 1"/>
    <property type="match status" value="1"/>
</dbReference>
<feature type="domain" description="Peptidoglycan binding" evidence="2">
    <location>
        <begin position="113"/>
        <end position="196"/>
    </location>
</feature>